<protein>
    <submittedName>
        <fullName evidence="2">Uncharacterized protein</fullName>
    </submittedName>
</protein>
<reference evidence="2 3" key="1">
    <citation type="submission" date="2024-04" db="EMBL/GenBank/DDBJ databases">
        <authorList>
            <person name="Waldvogel A.-M."/>
            <person name="Schoenle A."/>
        </authorList>
    </citation>
    <scope>NUCLEOTIDE SEQUENCE [LARGE SCALE GENOMIC DNA]</scope>
</reference>
<sequence length="77" mass="8496">MVMFPLDVFLQDHTLLSLSRTDLFRRLNGASQDTMRLEATAPNPAAPRFCAVISSTSEEEMEGRRSPGAEATVEDLP</sequence>
<gene>
    <name evidence="2" type="ORF">KC01_LOCUS28800</name>
</gene>
<dbReference type="AlphaFoldDB" id="A0AAV2LHT5"/>
<organism evidence="2 3">
    <name type="scientific">Knipowitschia caucasica</name>
    <name type="common">Caucasian dwarf goby</name>
    <name type="synonym">Pomatoschistus caucasicus</name>
    <dbReference type="NCBI Taxonomy" id="637954"/>
    <lineage>
        <taxon>Eukaryota</taxon>
        <taxon>Metazoa</taxon>
        <taxon>Chordata</taxon>
        <taxon>Craniata</taxon>
        <taxon>Vertebrata</taxon>
        <taxon>Euteleostomi</taxon>
        <taxon>Actinopterygii</taxon>
        <taxon>Neopterygii</taxon>
        <taxon>Teleostei</taxon>
        <taxon>Neoteleostei</taxon>
        <taxon>Acanthomorphata</taxon>
        <taxon>Gobiaria</taxon>
        <taxon>Gobiiformes</taxon>
        <taxon>Gobioidei</taxon>
        <taxon>Gobiidae</taxon>
        <taxon>Gobiinae</taxon>
        <taxon>Knipowitschia</taxon>
    </lineage>
</organism>
<evidence type="ECO:0000313" key="2">
    <source>
        <dbReference type="EMBL" id="CAL1600715.1"/>
    </source>
</evidence>
<evidence type="ECO:0000256" key="1">
    <source>
        <dbReference type="SAM" id="MobiDB-lite"/>
    </source>
</evidence>
<evidence type="ECO:0000313" key="3">
    <source>
        <dbReference type="Proteomes" id="UP001497482"/>
    </source>
</evidence>
<keyword evidence="3" id="KW-1185">Reference proteome</keyword>
<accession>A0AAV2LHT5</accession>
<proteinExistence type="predicted"/>
<name>A0AAV2LHT5_KNICA</name>
<dbReference type="EMBL" id="OZ035825">
    <property type="protein sequence ID" value="CAL1600715.1"/>
    <property type="molecule type" value="Genomic_DNA"/>
</dbReference>
<dbReference type="Proteomes" id="UP001497482">
    <property type="component" value="Chromosome 3"/>
</dbReference>
<feature type="region of interest" description="Disordered" evidence="1">
    <location>
        <begin position="56"/>
        <end position="77"/>
    </location>
</feature>